<evidence type="ECO:0000256" key="2">
    <source>
        <dbReference type="PIRSR" id="PIRSR637460-2"/>
    </source>
</evidence>
<organism evidence="5 6">
    <name type="scientific">Gordonia aichiensis NBRC 108223</name>
    <dbReference type="NCBI Taxonomy" id="1220583"/>
    <lineage>
        <taxon>Bacteria</taxon>
        <taxon>Bacillati</taxon>
        <taxon>Actinomycetota</taxon>
        <taxon>Actinomycetes</taxon>
        <taxon>Mycobacteriales</taxon>
        <taxon>Gordoniaceae</taxon>
        <taxon>Gordonia</taxon>
    </lineage>
</organism>
<name>L7KKT7_9ACTN</name>
<dbReference type="Gene3D" id="3.40.50.1110">
    <property type="entry name" value="SGNH hydrolase"/>
    <property type="match status" value="1"/>
</dbReference>
<feature type="disulfide bond" evidence="2">
    <location>
        <begin position="207"/>
        <end position="255"/>
    </location>
</feature>
<evidence type="ECO:0000313" key="5">
    <source>
        <dbReference type="EMBL" id="GAC49101.1"/>
    </source>
</evidence>
<dbReference type="eggNOG" id="COG2755">
    <property type="taxonomic scope" value="Bacteria"/>
</dbReference>
<accession>L7KKT7</accession>
<evidence type="ECO:0000256" key="1">
    <source>
        <dbReference type="PIRSR" id="PIRSR637460-1"/>
    </source>
</evidence>
<evidence type="ECO:0000259" key="4">
    <source>
        <dbReference type="Pfam" id="PF13472"/>
    </source>
</evidence>
<evidence type="ECO:0000256" key="3">
    <source>
        <dbReference type="SAM" id="SignalP"/>
    </source>
</evidence>
<dbReference type="CDD" id="cd01823">
    <property type="entry name" value="SEST_like"/>
    <property type="match status" value="1"/>
</dbReference>
<dbReference type="EMBL" id="BANR01000010">
    <property type="protein sequence ID" value="GAC49101.1"/>
    <property type="molecule type" value="Genomic_DNA"/>
</dbReference>
<keyword evidence="3" id="KW-0732">Signal</keyword>
<feature type="chain" id="PRO_5003979354" evidence="3">
    <location>
        <begin position="32"/>
        <end position="297"/>
    </location>
</feature>
<sequence>MNSRFSMRRVGVFVAAAAVGLLASVSTPALATAAPAPAPAPLRYVNLGDSYSAGSGVSPTAPDKPGSCSQSSNNFAHVVARRNGFSLTDVSCGGAQTKDFFARQYPDTAPQLHALRPDTQLVTLMIGGNDGNVFAGTVAKCIAAGVAAGFRGTPCKDQYGTSIDKEIRTATYPKIVKALKAIRAKSPKAKVAIVSYPLIMPATAQTCTNLPVAAGDLPYAHGIQTTLNDAVKRAAEATGVTYVDAATPSIGHDSCKPVGVRWVEPIFGTVQPIPVHPNALGEREMAGIVSRTLGLAR</sequence>
<feature type="disulfide bond" evidence="2">
    <location>
        <begin position="141"/>
        <end position="155"/>
    </location>
</feature>
<keyword evidence="6" id="KW-1185">Reference proteome</keyword>
<dbReference type="InterPro" id="IPR037460">
    <property type="entry name" value="SEST-like"/>
</dbReference>
<dbReference type="PANTHER" id="PTHR37981:SF1">
    <property type="entry name" value="SGNH HYDROLASE-TYPE ESTERASE DOMAIN-CONTAINING PROTEIN"/>
    <property type="match status" value="1"/>
</dbReference>
<dbReference type="InterPro" id="IPR013830">
    <property type="entry name" value="SGNH_hydro"/>
</dbReference>
<reference evidence="5 6" key="1">
    <citation type="submission" date="2012-12" db="EMBL/GenBank/DDBJ databases">
        <title>Whole genome shotgun sequence of Gordonia aichiensis NBRC 108223.</title>
        <authorList>
            <person name="Isaki-Nakamura S."/>
            <person name="Hosoyama A."/>
            <person name="Tsuchikane K."/>
            <person name="Ando Y."/>
            <person name="Baba S."/>
            <person name="Ohji S."/>
            <person name="Hamada M."/>
            <person name="Tamura T."/>
            <person name="Yamazoe A."/>
            <person name="Yamazaki S."/>
            <person name="Fujita N."/>
        </authorList>
    </citation>
    <scope>NUCLEOTIDE SEQUENCE [LARGE SCALE GENOMIC DNA]</scope>
    <source>
        <strain evidence="5 6">NBRC 108223</strain>
    </source>
</reference>
<dbReference type="GO" id="GO:0019433">
    <property type="term" value="P:triglyceride catabolic process"/>
    <property type="evidence" value="ECO:0007669"/>
    <property type="project" value="TreeGrafter"/>
</dbReference>
<dbReference type="PANTHER" id="PTHR37981">
    <property type="entry name" value="LIPASE 2"/>
    <property type="match status" value="1"/>
</dbReference>
<keyword evidence="2" id="KW-1015">Disulfide bond</keyword>
<dbReference type="AlphaFoldDB" id="L7KKT7"/>
<feature type="active site" evidence="1">
    <location>
        <position position="276"/>
    </location>
</feature>
<feature type="active site" description="Nucleophile" evidence="1">
    <location>
        <position position="50"/>
    </location>
</feature>
<proteinExistence type="predicted"/>
<gene>
    <name evidence="5" type="ORF">GOACH_10_00690</name>
</gene>
<evidence type="ECO:0000313" key="6">
    <source>
        <dbReference type="Proteomes" id="UP000010988"/>
    </source>
</evidence>
<dbReference type="GO" id="GO:0004806">
    <property type="term" value="F:triacylglycerol lipase activity"/>
    <property type="evidence" value="ECO:0007669"/>
    <property type="project" value="TreeGrafter"/>
</dbReference>
<protein>
    <submittedName>
        <fullName evidence="5">Putative esterase</fullName>
    </submittedName>
</protein>
<feature type="disulfide bond" evidence="2">
    <location>
        <begin position="68"/>
        <end position="92"/>
    </location>
</feature>
<dbReference type="RefSeq" id="WP_005174952.1">
    <property type="nucleotide sequence ID" value="NZ_BANR01000010.1"/>
</dbReference>
<comment type="caution">
    <text evidence="5">The sequence shown here is derived from an EMBL/GenBank/DDBJ whole genome shotgun (WGS) entry which is preliminary data.</text>
</comment>
<dbReference type="InterPro" id="IPR036514">
    <property type="entry name" value="SGNH_hydro_sf"/>
</dbReference>
<dbReference type="SUPFAM" id="SSF52266">
    <property type="entry name" value="SGNH hydrolase"/>
    <property type="match status" value="1"/>
</dbReference>
<dbReference type="OrthoDB" id="5503950at2"/>
<dbReference type="Pfam" id="PF13472">
    <property type="entry name" value="Lipase_GDSL_2"/>
    <property type="match status" value="1"/>
</dbReference>
<dbReference type="STRING" id="1220583.GOACH_10_00690"/>
<feature type="signal peptide" evidence="3">
    <location>
        <begin position="1"/>
        <end position="31"/>
    </location>
</feature>
<dbReference type="Proteomes" id="UP000010988">
    <property type="component" value="Unassembled WGS sequence"/>
</dbReference>
<feature type="domain" description="SGNH hydrolase-type esterase" evidence="4">
    <location>
        <begin position="47"/>
        <end position="283"/>
    </location>
</feature>